<evidence type="ECO:0000313" key="1">
    <source>
        <dbReference type="EMBL" id="KAI0062975.1"/>
    </source>
</evidence>
<name>A0ACB8T2M1_9AGAM</name>
<accession>A0ACB8T2M1</accession>
<dbReference type="Proteomes" id="UP000814140">
    <property type="component" value="Unassembled WGS sequence"/>
</dbReference>
<evidence type="ECO:0000313" key="2">
    <source>
        <dbReference type="Proteomes" id="UP000814140"/>
    </source>
</evidence>
<keyword evidence="2" id="KW-1185">Reference proteome</keyword>
<comment type="caution">
    <text evidence="1">The sequence shown here is derived from an EMBL/GenBank/DDBJ whole genome shotgun (WGS) entry which is preliminary data.</text>
</comment>
<protein>
    <submittedName>
        <fullName evidence="1">Nucleotide exchange factors-like protein</fullName>
    </submittedName>
</protein>
<reference evidence="1" key="1">
    <citation type="submission" date="2021-03" db="EMBL/GenBank/DDBJ databases">
        <authorList>
            <consortium name="DOE Joint Genome Institute"/>
            <person name="Ahrendt S."/>
            <person name="Looney B.P."/>
            <person name="Miyauchi S."/>
            <person name="Morin E."/>
            <person name="Drula E."/>
            <person name="Courty P.E."/>
            <person name="Chicoki N."/>
            <person name="Fauchery L."/>
            <person name="Kohler A."/>
            <person name="Kuo A."/>
            <person name="Labutti K."/>
            <person name="Pangilinan J."/>
            <person name="Lipzen A."/>
            <person name="Riley R."/>
            <person name="Andreopoulos W."/>
            <person name="He G."/>
            <person name="Johnson J."/>
            <person name="Barry K.W."/>
            <person name="Grigoriev I.V."/>
            <person name="Nagy L."/>
            <person name="Hibbett D."/>
            <person name="Henrissat B."/>
            <person name="Matheny P.B."/>
            <person name="Labbe J."/>
            <person name="Martin F."/>
        </authorList>
    </citation>
    <scope>NUCLEOTIDE SEQUENCE</scope>
    <source>
        <strain evidence="1">HHB10654</strain>
    </source>
</reference>
<sequence>MDKLLRWSIENMGKGDDPTVDRPVEPRKDLDPAILDYILGKPDAELMKEALTRARDEQLDEDERVAALDDLEMLVENIDNANDLNKLKMWPPIQELLTSSSSPNEVKMQTLWVVGTAVQNNPAAQKAYLSLDPMSSILSFLAPSVRSSQLRSKAVYTLSGLLKHNAHAVDQFEQAGGWTALRNALEGQSFPFSSPAPCRPAPCRPAPATDSDIGVRRKAAFLLNTLLTPAVAASEADARAAPSTGAALHASETQQPNPAAPPPTVHPNSHASMLSDPASVDTAPATLRAMRAHELVPALIRALASPTPHGPDGETEGDVDLEEKVVRLLYTYVDSHQGGFSEEEKRQLREFISEKESAPGEWHMLGLHSDEMQALKDAVA</sequence>
<dbReference type="EMBL" id="MU277205">
    <property type="protein sequence ID" value="KAI0062975.1"/>
    <property type="molecule type" value="Genomic_DNA"/>
</dbReference>
<organism evidence="1 2">
    <name type="scientific">Artomyces pyxidatus</name>
    <dbReference type="NCBI Taxonomy" id="48021"/>
    <lineage>
        <taxon>Eukaryota</taxon>
        <taxon>Fungi</taxon>
        <taxon>Dikarya</taxon>
        <taxon>Basidiomycota</taxon>
        <taxon>Agaricomycotina</taxon>
        <taxon>Agaricomycetes</taxon>
        <taxon>Russulales</taxon>
        <taxon>Auriscalpiaceae</taxon>
        <taxon>Artomyces</taxon>
    </lineage>
</organism>
<gene>
    <name evidence="1" type="ORF">BV25DRAFT_1991160</name>
</gene>
<reference evidence="1" key="2">
    <citation type="journal article" date="2022" name="New Phytol.">
        <title>Evolutionary transition to the ectomycorrhizal habit in the genomes of a hyperdiverse lineage of mushroom-forming fungi.</title>
        <authorList>
            <person name="Looney B."/>
            <person name="Miyauchi S."/>
            <person name="Morin E."/>
            <person name="Drula E."/>
            <person name="Courty P.E."/>
            <person name="Kohler A."/>
            <person name="Kuo A."/>
            <person name="LaButti K."/>
            <person name="Pangilinan J."/>
            <person name="Lipzen A."/>
            <person name="Riley R."/>
            <person name="Andreopoulos W."/>
            <person name="He G."/>
            <person name="Johnson J."/>
            <person name="Nolan M."/>
            <person name="Tritt A."/>
            <person name="Barry K.W."/>
            <person name="Grigoriev I.V."/>
            <person name="Nagy L.G."/>
            <person name="Hibbett D."/>
            <person name="Henrissat B."/>
            <person name="Matheny P.B."/>
            <person name="Labbe J."/>
            <person name="Martin F.M."/>
        </authorList>
    </citation>
    <scope>NUCLEOTIDE SEQUENCE</scope>
    <source>
        <strain evidence="1">HHB10654</strain>
    </source>
</reference>
<proteinExistence type="predicted"/>